<feature type="transmembrane region" description="Helical" evidence="8">
    <location>
        <begin position="288"/>
        <end position="308"/>
    </location>
</feature>
<feature type="transmembrane region" description="Helical" evidence="8">
    <location>
        <begin position="378"/>
        <end position="395"/>
    </location>
</feature>
<comment type="subcellular location">
    <subcellularLocation>
        <location evidence="1">Cell membrane</location>
        <topology evidence="1">Multi-pass membrane protein</topology>
    </subcellularLocation>
</comment>
<feature type="transmembrane region" description="Helical" evidence="8">
    <location>
        <begin position="31"/>
        <end position="50"/>
    </location>
</feature>
<comment type="caution">
    <text evidence="10">The sequence shown here is derived from an EMBL/GenBank/DDBJ whole genome shotgun (WGS) entry which is preliminary data.</text>
</comment>
<dbReference type="Proteomes" id="UP000310477">
    <property type="component" value="Unassembled WGS sequence"/>
</dbReference>
<evidence type="ECO:0000256" key="8">
    <source>
        <dbReference type="SAM" id="Phobius"/>
    </source>
</evidence>
<evidence type="ECO:0000313" key="11">
    <source>
        <dbReference type="Proteomes" id="UP000310477"/>
    </source>
</evidence>
<dbReference type="PANTHER" id="PTHR32507">
    <property type="entry name" value="NA(+)/H(+) ANTIPORTER 1"/>
    <property type="match status" value="1"/>
</dbReference>
<feature type="transmembrane region" description="Helical" evidence="8">
    <location>
        <begin position="169"/>
        <end position="187"/>
    </location>
</feature>
<feature type="transmembrane region" description="Helical" evidence="8">
    <location>
        <begin position="94"/>
        <end position="117"/>
    </location>
</feature>
<feature type="transmembrane region" description="Helical" evidence="8">
    <location>
        <begin position="237"/>
        <end position="268"/>
    </location>
</feature>
<proteinExistence type="predicted"/>
<evidence type="ECO:0000256" key="1">
    <source>
        <dbReference type="ARBA" id="ARBA00004651"/>
    </source>
</evidence>
<keyword evidence="11" id="KW-1185">Reference proteome</keyword>
<dbReference type="GO" id="GO:0005886">
    <property type="term" value="C:plasma membrane"/>
    <property type="evidence" value="ECO:0007669"/>
    <property type="project" value="UniProtKB-SubCell"/>
</dbReference>
<organism evidence="10 11">
    <name type="scientific">Pedobacter cryotolerans</name>
    <dbReference type="NCBI Taxonomy" id="2571270"/>
    <lineage>
        <taxon>Bacteria</taxon>
        <taxon>Pseudomonadati</taxon>
        <taxon>Bacteroidota</taxon>
        <taxon>Sphingobacteriia</taxon>
        <taxon>Sphingobacteriales</taxon>
        <taxon>Sphingobacteriaceae</taxon>
        <taxon>Pedobacter</taxon>
    </lineage>
</organism>
<keyword evidence="7 8" id="KW-0472">Membrane</keyword>
<evidence type="ECO:0000256" key="4">
    <source>
        <dbReference type="ARBA" id="ARBA00022692"/>
    </source>
</evidence>
<gene>
    <name evidence="10" type="ORF">FA045_04940</name>
</gene>
<keyword evidence="4 8" id="KW-0812">Transmembrane</keyword>
<dbReference type="RefSeq" id="WP_136875067.1">
    <property type="nucleotide sequence ID" value="NZ_SWBO01000002.1"/>
</dbReference>
<feature type="transmembrane region" description="Helical" evidence="8">
    <location>
        <begin position="348"/>
        <end position="372"/>
    </location>
</feature>
<evidence type="ECO:0000256" key="3">
    <source>
        <dbReference type="ARBA" id="ARBA00022449"/>
    </source>
</evidence>
<keyword evidence="3" id="KW-0050">Antiport</keyword>
<name>A0A4U1CCY9_9SPHI</name>
<feature type="transmembrane region" description="Helical" evidence="8">
    <location>
        <begin position="314"/>
        <end position="336"/>
    </location>
</feature>
<keyword evidence="2" id="KW-0813">Transport</keyword>
<accession>A0A4U1CCY9</accession>
<evidence type="ECO:0000259" key="9">
    <source>
        <dbReference type="Pfam" id="PF00999"/>
    </source>
</evidence>
<dbReference type="GO" id="GO:1902600">
    <property type="term" value="P:proton transmembrane transport"/>
    <property type="evidence" value="ECO:0007669"/>
    <property type="project" value="InterPro"/>
</dbReference>
<evidence type="ECO:0000256" key="7">
    <source>
        <dbReference type="ARBA" id="ARBA00023136"/>
    </source>
</evidence>
<sequence>MTSYISIILLIGLSTLLMVFMPAVSKKIGISYSIIYVIIGVVLYAIFGSALPSPLPSSNPELTLHLTELIVIISLMGTGIKIDRDFSFKKWNTPLRLISFAMLLCIAACFLLGLGFLSLTLPSAILLGAVLAPTDPVLASDVQVGPPNDQTKSETKFSLTSEAGLNDGMAFPFVWLAITFSLIAQQKEASILNWIGYHLIYKIITGGLIGYLAGKAVGFLIFKLSKKYKVLKPTQGFLAISLTLCVYAITEIAHGYGFIAVFVSALVLRHSEKEHDFHLELHDFTEQIERLLLAVLLLFFGGAIVSGILEVLDIKMVIFCFVFVLIIRPLSAYISLLGRKISFKDKIAIGFFGIRGMGSIFYLSFALVTTTFTQEKELWAIVAFTILISIFIHGATADRILKYLKVETRSEK</sequence>
<evidence type="ECO:0000313" key="10">
    <source>
        <dbReference type="EMBL" id="TKC02623.1"/>
    </source>
</evidence>
<protein>
    <submittedName>
        <fullName evidence="10">Sodium:proton antiporter</fullName>
    </submittedName>
</protein>
<dbReference type="OrthoDB" id="9810860at2"/>
<evidence type="ECO:0000256" key="6">
    <source>
        <dbReference type="ARBA" id="ARBA00023065"/>
    </source>
</evidence>
<feature type="transmembrane region" description="Helical" evidence="8">
    <location>
        <begin position="6"/>
        <end position="24"/>
    </location>
</feature>
<dbReference type="InterPro" id="IPR006153">
    <property type="entry name" value="Cation/H_exchanger_TM"/>
</dbReference>
<dbReference type="EMBL" id="SWBO01000002">
    <property type="protein sequence ID" value="TKC02623.1"/>
    <property type="molecule type" value="Genomic_DNA"/>
</dbReference>
<feature type="transmembrane region" description="Helical" evidence="8">
    <location>
        <begin position="199"/>
        <end position="222"/>
    </location>
</feature>
<keyword evidence="6" id="KW-0406">Ion transport</keyword>
<evidence type="ECO:0000256" key="2">
    <source>
        <dbReference type="ARBA" id="ARBA00022448"/>
    </source>
</evidence>
<feature type="domain" description="Cation/H+ exchanger transmembrane" evidence="9">
    <location>
        <begin position="16"/>
        <end position="402"/>
    </location>
</feature>
<feature type="transmembrane region" description="Helical" evidence="8">
    <location>
        <begin position="62"/>
        <end position="82"/>
    </location>
</feature>
<dbReference type="GO" id="GO:0015297">
    <property type="term" value="F:antiporter activity"/>
    <property type="evidence" value="ECO:0007669"/>
    <property type="project" value="UniProtKB-KW"/>
</dbReference>
<dbReference type="PANTHER" id="PTHR32507:SF8">
    <property type="entry name" value="CNH1P"/>
    <property type="match status" value="1"/>
</dbReference>
<keyword evidence="5 8" id="KW-1133">Transmembrane helix</keyword>
<dbReference type="Pfam" id="PF00999">
    <property type="entry name" value="Na_H_Exchanger"/>
    <property type="match status" value="1"/>
</dbReference>
<evidence type="ECO:0000256" key="5">
    <source>
        <dbReference type="ARBA" id="ARBA00022989"/>
    </source>
</evidence>
<dbReference type="AlphaFoldDB" id="A0A4U1CCY9"/>
<reference evidence="10 11" key="1">
    <citation type="submission" date="2019-04" db="EMBL/GenBank/DDBJ databases">
        <title>Pedobacter sp. AR-2-6 sp. nov., isolated from Arctic soil.</title>
        <authorList>
            <person name="Dahal R.H."/>
            <person name="Kim D.-U."/>
        </authorList>
    </citation>
    <scope>NUCLEOTIDE SEQUENCE [LARGE SCALE GENOMIC DNA]</scope>
    <source>
        <strain evidence="10 11">AR-2-6</strain>
    </source>
</reference>